<dbReference type="AlphaFoldDB" id="X0XBX0"/>
<accession>X0XBX0</accession>
<evidence type="ECO:0000313" key="1">
    <source>
        <dbReference type="EMBL" id="GAG40565.1"/>
    </source>
</evidence>
<reference evidence="1" key="1">
    <citation type="journal article" date="2014" name="Front. Microbiol.">
        <title>High frequency of phylogenetically diverse reductive dehalogenase-homologous genes in deep subseafloor sedimentary metagenomes.</title>
        <authorList>
            <person name="Kawai M."/>
            <person name="Futagami T."/>
            <person name="Toyoda A."/>
            <person name="Takaki Y."/>
            <person name="Nishi S."/>
            <person name="Hori S."/>
            <person name="Arai W."/>
            <person name="Tsubouchi T."/>
            <person name="Morono Y."/>
            <person name="Uchiyama I."/>
            <person name="Ito T."/>
            <person name="Fujiyama A."/>
            <person name="Inagaki F."/>
            <person name="Takami H."/>
        </authorList>
    </citation>
    <scope>NUCLEOTIDE SEQUENCE</scope>
    <source>
        <strain evidence="1">Expedition CK06-06</strain>
    </source>
</reference>
<comment type="caution">
    <text evidence="1">The sequence shown here is derived from an EMBL/GenBank/DDBJ whole genome shotgun (WGS) entry which is preliminary data.</text>
</comment>
<proteinExistence type="predicted"/>
<organism evidence="1">
    <name type="scientific">marine sediment metagenome</name>
    <dbReference type="NCBI Taxonomy" id="412755"/>
    <lineage>
        <taxon>unclassified sequences</taxon>
        <taxon>metagenomes</taxon>
        <taxon>ecological metagenomes</taxon>
    </lineage>
</organism>
<sequence length="59" mass="6842">MAMVWLWLCTECGKLLPGQTPVQVQEEMVDRWNELVDEGKTMDEITAILSAEWKKMEVT</sequence>
<dbReference type="EMBL" id="BARS01044882">
    <property type="protein sequence ID" value="GAG40565.1"/>
    <property type="molecule type" value="Genomic_DNA"/>
</dbReference>
<gene>
    <name evidence="1" type="ORF">S01H1_67735</name>
</gene>
<protein>
    <submittedName>
        <fullName evidence="1">Uncharacterized protein</fullName>
    </submittedName>
</protein>
<name>X0XBX0_9ZZZZ</name>